<dbReference type="Proteomes" id="UP000323257">
    <property type="component" value="Unassembled WGS sequence"/>
</dbReference>
<dbReference type="Pfam" id="PF00356">
    <property type="entry name" value="LacI"/>
    <property type="match status" value="1"/>
</dbReference>
<proteinExistence type="predicted"/>
<evidence type="ECO:0000313" key="7">
    <source>
        <dbReference type="Proteomes" id="UP000323257"/>
    </source>
</evidence>
<dbReference type="PANTHER" id="PTHR30146">
    <property type="entry name" value="LACI-RELATED TRANSCRIPTIONAL REPRESSOR"/>
    <property type="match status" value="1"/>
</dbReference>
<dbReference type="InterPro" id="IPR000843">
    <property type="entry name" value="HTH_LacI"/>
</dbReference>
<comment type="caution">
    <text evidence="6">The sequence shown here is derived from an EMBL/GenBank/DDBJ whole genome shotgun (WGS) entry which is preliminary data.</text>
</comment>
<evidence type="ECO:0000256" key="3">
    <source>
        <dbReference type="ARBA" id="ARBA00023125"/>
    </source>
</evidence>
<reference evidence="6 7" key="1">
    <citation type="submission" date="2019-07" db="EMBL/GenBank/DDBJ databases">
        <title>Genomic Encyclopedia of Type Strains, Phase III (KMG-III): the genomes of soil and plant-associated and newly described type strains.</title>
        <authorList>
            <person name="Whitman W."/>
        </authorList>
    </citation>
    <scope>NUCLEOTIDE SEQUENCE [LARGE SCALE GENOMIC DNA]</scope>
    <source>
        <strain evidence="6 7">BL24</strain>
    </source>
</reference>
<dbReference type="Pfam" id="PF13377">
    <property type="entry name" value="Peripla_BP_3"/>
    <property type="match status" value="1"/>
</dbReference>
<dbReference type="InterPro" id="IPR046335">
    <property type="entry name" value="LacI/GalR-like_sensor"/>
</dbReference>
<feature type="domain" description="HTH lacI-type" evidence="5">
    <location>
        <begin position="1"/>
        <end position="42"/>
    </location>
</feature>
<sequence length="352" mass="38916">MQQIADHLGLSKFAVSKALSGKGGVSEATKDRVIQAASELGYFGQKNGYIKSQLPLEPHISNREKRSVLVLMPNIRFQTRESLYWGKIMEGISEELEARKLGMIIVSEAQSEHVMHVLNPEGLLGIVGVGQIESATLLEIHRLGLPLVLVDHEDALIPTDTVFANNRDSMLKLCAHLIGLGHQRLHFFGDIEFSRSFRDRWTGYRDALEAAGLDAQDRRDPMLRLQGVERGDYEPEVKAWIARRVSDNRLPTALVCANDSIALRLLGLLRELGIRVPEEVAVTGFDNIDDASRSTPSLTTVDVPKQAIGNRAVKRLIERIDHPGQPFEKILASAELVYRDSSASGGSGQSEQ</sequence>
<evidence type="ECO:0000256" key="4">
    <source>
        <dbReference type="ARBA" id="ARBA00023163"/>
    </source>
</evidence>
<dbReference type="SUPFAM" id="SSF47413">
    <property type="entry name" value="lambda repressor-like DNA-binding domains"/>
    <property type="match status" value="1"/>
</dbReference>
<keyword evidence="4" id="KW-0804">Transcription</keyword>
<dbReference type="SMART" id="SM00354">
    <property type="entry name" value="HTH_LACI"/>
    <property type="match status" value="1"/>
</dbReference>
<accession>A0A5S5CBL0</accession>
<evidence type="ECO:0000256" key="1">
    <source>
        <dbReference type="ARBA" id="ARBA00022491"/>
    </source>
</evidence>
<keyword evidence="7" id="KW-1185">Reference proteome</keyword>
<dbReference type="EMBL" id="VNHS01000003">
    <property type="protein sequence ID" value="TYP76761.1"/>
    <property type="molecule type" value="Genomic_DNA"/>
</dbReference>
<evidence type="ECO:0000259" key="5">
    <source>
        <dbReference type="PROSITE" id="PS50932"/>
    </source>
</evidence>
<keyword evidence="1" id="KW-0678">Repressor</keyword>
<dbReference type="OrthoDB" id="2026446at2"/>
<dbReference type="Gene3D" id="1.10.260.40">
    <property type="entry name" value="lambda repressor-like DNA-binding domains"/>
    <property type="match status" value="1"/>
</dbReference>
<dbReference type="GO" id="GO:0003700">
    <property type="term" value="F:DNA-binding transcription factor activity"/>
    <property type="evidence" value="ECO:0007669"/>
    <property type="project" value="TreeGrafter"/>
</dbReference>
<keyword evidence="2" id="KW-0805">Transcription regulation</keyword>
<dbReference type="SUPFAM" id="SSF53822">
    <property type="entry name" value="Periplasmic binding protein-like I"/>
    <property type="match status" value="1"/>
</dbReference>
<evidence type="ECO:0000313" key="6">
    <source>
        <dbReference type="EMBL" id="TYP76761.1"/>
    </source>
</evidence>
<dbReference type="PROSITE" id="PS50932">
    <property type="entry name" value="HTH_LACI_2"/>
    <property type="match status" value="1"/>
</dbReference>
<keyword evidence="3" id="KW-0238">DNA-binding</keyword>
<dbReference type="InterPro" id="IPR028082">
    <property type="entry name" value="Peripla_BP_I"/>
</dbReference>
<dbReference type="Gene3D" id="3.40.50.2300">
    <property type="match status" value="2"/>
</dbReference>
<dbReference type="PANTHER" id="PTHR30146:SF148">
    <property type="entry name" value="HTH-TYPE TRANSCRIPTIONAL REPRESSOR PURR-RELATED"/>
    <property type="match status" value="1"/>
</dbReference>
<name>A0A5S5CBL0_9BACL</name>
<dbReference type="InterPro" id="IPR010982">
    <property type="entry name" value="Lambda_DNA-bd_dom_sf"/>
</dbReference>
<dbReference type="AlphaFoldDB" id="A0A5S5CBL0"/>
<dbReference type="CDD" id="cd01392">
    <property type="entry name" value="HTH_LacI"/>
    <property type="match status" value="1"/>
</dbReference>
<gene>
    <name evidence="6" type="ORF">BCM02_103425</name>
</gene>
<evidence type="ECO:0000256" key="2">
    <source>
        <dbReference type="ARBA" id="ARBA00023015"/>
    </source>
</evidence>
<organism evidence="6 7">
    <name type="scientific">Paenibacillus methanolicus</name>
    <dbReference type="NCBI Taxonomy" id="582686"/>
    <lineage>
        <taxon>Bacteria</taxon>
        <taxon>Bacillati</taxon>
        <taxon>Bacillota</taxon>
        <taxon>Bacilli</taxon>
        <taxon>Bacillales</taxon>
        <taxon>Paenibacillaceae</taxon>
        <taxon>Paenibacillus</taxon>
    </lineage>
</organism>
<dbReference type="GO" id="GO:0000976">
    <property type="term" value="F:transcription cis-regulatory region binding"/>
    <property type="evidence" value="ECO:0007669"/>
    <property type="project" value="TreeGrafter"/>
</dbReference>
<protein>
    <submittedName>
        <fullName evidence="6">LacI family transcriptional regulator</fullName>
    </submittedName>
</protein>